<dbReference type="RefSeq" id="WP_179825486.1">
    <property type="nucleotide sequence ID" value="NZ_JACCCO010000002.1"/>
</dbReference>
<feature type="region of interest" description="Disordered" evidence="1">
    <location>
        <begin position="33"/>
        <end position="106"/>
    </location>
</feature>
<evidence type="ECO:0000313" key="3">
    <source>
        <dbReference type="Proteomes" id="UP000576393"/>
    </source>
</evidence>
<comment type="caution">
    <text evidence="2">The sequence shown here is derived from an EMBL/GenBank/DDBJ whole genome shotgun (WGS) entry which is preliminary data.</text>
</comment>
<feature type="compositionally biased region" description="Gly residues" evidence="1">
    <location>
        <begin position="73"/>
        <end position="106"/>
    </location>
</feature>
<feature type="compositionally biased region" description="Basic residues" evidence="1">
    <location>
        <begin position="36"/>
        <end position="54"/>
    </location>
</feature>
<gene>
    <name evidence="2" type="ORF">HDA43_004932</name>
</gene>
<keyword evidence="3" id="KW-1185">Reference proteome</keyword>
<accession>A0A852V8I0</accession>
<dbReference type="Proteomes" id="UP000576393">
    <property type="component" value="Unassembled WGS sequence"/>
</dbReference>
<protein>
    <submittedName>
        <fullName evidence="2">Uncharacterized protein</fullName>
    </submittedName>
</protein>
<dbReference type="EMBL" id="JACCCO010000002">
    <property type="protein sequence ID" value="NYF42731.1"/>
    <property type="molecule type" value="Genomic_DNA"/>
</dbReference>
<proteinExistence type="predicted"/>
<evidence type="ECO:0000313" key="2">
    <source>
        <dbReference type="EMBL" id="NYF42731.1"/>
    </source>
</evidence>
<dbReference type="AlphaFoldDB" id="A0A852V8I0"/>
<reference evidence="2 3" key="1">
    <citation type="submission" date="2020-07" db="EMBL/GenBank/DDBJ databases">
        <title>Sequencing the genomes of 1000 actinobacteria strains.</title>
        <authorList>
            <person name="Klenk H.-P."/>
        </authorList>
    </citation>
    <scope>NUCLEOTIDE SEQUENCE [LARGE SCALE GENOMIC DNA]</scope>
    <source>
        <strain evidence="2 3">DSM 45763</strain>
    </source>
</reference>
<evidence type="ECO:0000256" key="1">
    <source>
        <dbReference type="SAM" id="MobiDB-lite"/>
    </source>
</evidence>
<organism evidence="2 3">
    <name type="scientific">Streptosporangium sandarakinum</name>
    <dbReference type="NCBI Taxonomy" id="1260955"/>
    <lineage>
        <taxon>Bacteria</taxon>
        <taxon>Bacillati</taxon>
        <taxon>Actinomycetota</taxon>
        <taxon>Actinomycetes</taxon>
        <taxon>Streptosporangiales</taxon>
        <taxon>Streptosporangiaceae</taxon>
        <taxon>Streptosporangium</taxon>
    </lineage>
</organism>
<name>A0A852V8I0_9ACTN</name>
<sequence>MAAIMVFFGVITLTGAVVLAVVLLFRKADAVTAAGRPKRLSPRPRGRVGARSRRVSPADSTAYGSVSVSPGPGADGCGGSSGGHGHSSGSGGDSFGGGGDFGSGGW</sequence>